<dbReference type="EMBL" id="CAXAMN010024139">
    <property type="protein sequence ID" value="CAK9084024.1"/>
    <property type="molecule type" value="Genomic_DNA"/>
</dbReference>
<accession>A0ABP0Q7R5</accession>
<keyword evidence="8" id="KW-1185">Reference proteome</keyword>
<dbReference type="Pfam" id="PF00892">
    <property type="entry name" value="EamA"/>
    <property type="match status" value="1"/>
</dbReference>
<keyword evidence="2 5" id="KW-0812">Transmembrane</keyword>
<reference evidence="7 8" key="1">
    <citation type="submission" date="2024-02" db="EMBL/GenBank/DDBJ databases">
        <authorList>
            <person name="Chen Y."/>
            <person name="Shah S."/>
            <person name="Dougan E. K."/>
            <person name="Thang M."/>
            <person name="Chan C."/>
        </authorList>
    </citation>
    <scope>NUCLEOTIDE SEQUENCE [LARGE SCALE GENOMIC DNA]</scope>
</reference>
<dbReference type="Proteomes" id="UP001642484">
    <property type="component" value="Unassembled WGS sequence"/>
</dbReference>
<gene>
    <name evidence="7" type="ORF">CCMP2556_LOCUS40912</name>
</gene>
<dbReference type="InterPro" id="IPR000620">
    <property type="entry name" value="EamA_dom"/>
</dbReference>
<evidence type="ECO:0000256" key="3">
    <source>
        <dbReference type="ARBA" id="ARBA00022989"/>
    </source>
</evidence>
<dbReference type="PANTHER" id="PTHR23051">
    <property type="entry name" value="SOLUTE CARRIER FAMILY 35, MEMBER F5"/>
    <property type="match status" value="1"/>
</dbReference>
<keyword evidence="3 5" id="KW-1133">Transmembrane helix</keyword>
<evidence type="ECO:0000313" key="8">
    <source>
        <dbReference type="Proteomes" id="UP001642484"/>
    </source>
</evidence>
<feature type="transmembrane region" description="Helical" evidence="5">
    <location>
        <begin position="143"/>
        <end position="162"/>
    </location>
</feature>
<proteinExistence type="predicted"/>
<organism evidence="7 8">
    <name type="scientific">Durusdinium trenchii</name>
    <dbReference type="NCBI Taxonomy" id="1381693"/>
    <lineage>
        <taxon>Eukaryota</taxon>
        <taxon>Sar</taxon>
        <taxon>Alveolata</taxon>
        <taxon>Dinophyceae</taxon>
        <taxon>Suessiales</taxon>
        <taxon>Symbiodiniaceae</taxon>
        <taxon>Durusdinium</taxon>
    </lineage>
</organism>
<comment type="caution">
    <text evidence="7">The sequence shown here is derived from an EMBL/GenBank/DDBJ whole genome shotgun (WGS) entry which is preliminary data.</text>
</comment>
<evidence type="ECO:0000313" key="7">
    <source>
        <dbReference type="EMBL" id="CAK9084024.1"/>
    </source>
</evidence>
<keyword evidence="4 5" id="KW-0472">Membrane</keyword>
<dbReference type="SUPFAM" id="SSF103481">
    <property type="entry name" value="Multidrug resistance efflux transporter EmrE"/>
    <property type="match status" value="1"/>
</dbReference>
<evidence type="ECO:0000256" key="4">
    <source>
        <dbReference type="ARBA" id="ARBA00023136"/>
    </source>
</evidence>
<comment type="subcellular location">
    <subcellularLocation>
        <location evidence="1">Membrane</location>
        <topology evidence="1">Multi-pass membrane protein</topology>
    </subcellularLocation>
</comment>
<feature type="transmembrane region" description="Helical" evidence="5">
    <location>
        <begin position="87"/>
        <end position="107"/>
    </location>
</feature>
<feature type="transmembrane region" description="Helical" evidence="5">
    <location>
        <begin position="56"/>
        <end position="75"/>
    </location>
</feature>
<evidence type="ECO:0000256" key="2">
    <source>
        <dbReference type="ARBA" id="ARBA00022692"/>
    </source>
</evidence>
<protein>
    <recommendedName>
        <fullName evidence="6">EamA domain-containing protein</fullName>
    </recommendedName>
</protein>
<dbReference type="InterPro" id="IPR037185">
    <property type="entry name" value="EmrE-like"/>
</dbReference>
<evidence type="ECO:0000256" key="5">
    <source>
        <dbReference type="SAM" id="Phobius"/>
    </source>
</evidence>
<evidence type="ECO:0000259" key="6">
    <source>
        <dbReference type="Pfam" id="PF00892"/>
    </source>
</evidence>
<sequence>MAWEEDEEWRKVPPHSRGRHVQGIIMLAACLVLWVSSSAAVQLLATNSVQQFQQPLFVTLFNSTMGILLLAPYLLPKTDLRSGLVATGWMSATVGILWLCSQCLYNVSLLHTSVATNTVLSSTSSIFTFVLSLLTGNHFRPRSCVGVLLCFLGSCLVAFQTPTDASTWAVHSTYTGEALALLAAALFSLCSVLLEHQSGRDFDPGLFLGLNRSRERIWEGLKGEDVQM</sequence>
<name>A0ABP0Q7R5_9DINO</name>
<evidence type="ECO:0000256" key="1">
    <source>
        <dbReference type="ARBA" id="ARBA00004141"/>
    </source>
</evidence>
<feature type="transmembrane region" description="Helical" evidence="5">
    <location>
        <begin position="174"/>
        <end position="194"/>
    </location>
</feature>
<feature type="transmembrane region" description="Helical" evidence="5">
    <location>
        <begin position="119"/>
        <end position="136"/>
    </location>
</feature>
<dbReference type="PANTHER" id="PTHR23051:SF0">
    <property type="entry name" value="SOLUTE CARRIER FAMILY 35 MEMBER F5"/>
    <property type="match status" value="1"/>
</dbReference>
<feature type="domain" description="EamA" evidence="6">
    <location>
        <begin position="27"/>
        <end position="158"/>
    </location>
</feature>
<feature type="transmembrane region" description="Helical" evidence="5">
    <location>
        <begin position="21"/>
        <end position="44"/>
    </location>
</feature>